<accession>A0A7S4UM40</accession>
<dbReference type="AlphaFoldDB" id="A0A7S4UM40"/>
<proteinExistence type="predicted"/>
<sequence>MRENEFQSETSKQTRGYHQPLSIQEIEAQKKTVANSWKWLGRGVLLVPIISPIFIGMGQYVDWGKTEAIVINQETDEMKNEFFLSRLFAYRHKVTYKYAANIAIFQHTQARNDIEMFFSRLFFGAPPPLVPGQVIEIRVKKSNPYFSSYQPLPWVFPWSLYLPKKHLHLHPYRGKILKDFSKKVVEWETLEEPEKREWERKLGKKLPRTPPPLSSGGGGAPSGGGGEKKE</sequence>
<reference evidence="2" key="1">
    <citation type="submission" date="2021-01" db="EMBL/GenBank/DDBJ databases">
        <authorList>
            <person name="Corre E."/>
            <person name="Pelletier E."/>
            <person name="Niang G."/>
            <person name="Scheremetjew M."/>
            <person name="Finn R."/>
            <person name="Kale V."/>
            <person name="Holt S."/>
            <person name="Cochrane G."/>
            <person name="Meng A."/>
            <person name="Brown T."/>
            <person name="Cohen L."/>
        </authorList>
    </citation>
    <scope>NUCLEOTIDE SEQUENCE</scope>
    <source>
        <strain evidence="2">SoJaBio B1-5/56/2</strain>
    </source>
</reference>
<dbReference type="EMBL" id="HBKR01032839">
    <property type="protein sequence ID" value="CAE2329525.1"/>
    <property type="molecule type" value="Transcribed_RNA"/>
</dbReference>
<organism evidence="2">
    <name type="scientific">Paramoeba aestuarina</name>
    <dbReference type="NCBI Taxonomy" id="180227"/>
    <lineage>
        <taxon>Eukaryota</taxon>
        <taxon>Amoebozoa</taxon>
        <taxon>Discosea</taxon>
        <taxon>Flabellinia</taxon>
        <taxon>Dactylopodida</taxon>
        <taxon>Paramoebidae</taxon>
        <taxon>Paramoeba</taxon>
    </lineage>
</organism>
<gene>
    <name evidence="2" type="ORF">NAES01612_LOCUS21536</name>
</gene>
<name>A0A7S4UM40_9EUKA</name>
<feature type="compositionally biased region" description="Gly residues" evidence="1">
    <location>
        <begin position="215"/>
        <end position="230"/>
    </location>
</feature>
<evidence type="ECO:0000313" key="2">
    <source>
        <dbReference type="EMBL" id="CAE2329525.1"/>
    </source>
</evidence>
<evidence type="ECO:0000256" key="1">
    <source>
        <dbReference type="SAM" id="MobiDB-lite"/>
    </source>
</evidence>
<protein>
    <submittedName>
        <fullName evidence="2">Uncharacterized protein</fullName>
    </submittedName>
</protein>
<feature type="compositionally biased region" description="Basic and acidic residues" evidence="1">
    <location>
        <begin position="191"/>
        <end position="201"/>
    </location>
</feature>
<feature type="region of interest" description="Disordered" evidence="1">
    <location>
        <begin position="191"/>
        <end position="230"/>
    </location>
</feature>